<protein>
    <submittedName>
        <fullName evidence="1">Uncharacterized protein</fullName>
    </submittedName>
</protein>
<gene>
    <name evidence="1" type="ORF">LCGC14_1200440</name>
</gene>
<comment type="caution">
    <text evidence="1">The sequence shown here is derived from an EMBL/GenBank/DDBJ whole genome shotgun (WGS) entry which is preliminary data.</text>
</comment>
<name>A0A0F9NZG0_9ZZZZ</name>
<accession>A0A0F9NZG0</accession>
<sequence>MQDQQPDQPDGAALAEVELETEAVAADAAEEEAES</sequence>
<dbReference type="EMBL" id="LAZR01006166">
    <property type="protein sequence ID" value="KKM94225.1"/>
    <property type="molecule type" value="Genomic_DNA"/>
</dbReference>
<reference evidence="1" key="1">
    <citation type="journal article" date="2015" name="Nature">
        <title>Complex archaea that bridge the gap between prokaryotes and eukaryotes.</title>
        <authorList>
            <person name="Spang A."/>
            <person name="Saw J.H."/>
            <person name="Jorgensen S.L."/>
            <person name="Zaremba-Niedzwiedzka K."/>
            <person name="Martijn J."/>
            <person name="Lind A.E."/>
            <person name="van Eijk R."/>
            <person name="Schleper C."/>
            <person name="Guy L."/>
            <person name="Ettema T.J."/>
        </authorList>
    </citation>
    <scope>NUCLEOTIDE SEQUENCE</scope>
</reference>
<dbReference type="AlphaFoldDB" id="A0A0F9NZG0"/>
<organism evidence="1">
    <name type="scientific">marine sediment metagenome</name>
    <dbReference type="NCBI Taxonomy" id="412755"/>
    <lineage>
        <taxon>unclassified sequences</taxon>
        <taxon>metagenomes</taxon>
        <taxon>ecological metagenomes</taxon>
    </lineage>
</organism>
<proteinExistence type="predicted"/>
<evidence type="ECO:0000313" key="1">
    <source>
        <dbReference type="EMBL" id="KKM94225.1"/>
    </source>
</evidence>